<evidence type="ECO:0000256" key="1">
    <source>
        <dbReference type="SAM" id="SignalP"/>
    </source>
</evidence>
<gene>
    <name evidence="2" type="ORF">CERSUDRAFT_78024</name>
</gene>
<protein>
    <submittedName>
        <fullName evidence="2">Uncharacterized protein</fullName>
    </submittedName>
</protein>
<dbReference type="Proteomes" id="UP000016930">
    <property type="component" value="Unassembled WGS sequence"/>
</dbReference>
<keyword evidence="1" id="KW-0732">Signal</keyword>
<dbReference type="EMBL" id="KB445817">
    <property type="protein sequence ID" value="EMD31569.1"/>
    <property type="molecule type" value="Genomic_DNA"/>
</dbReference>
<feature type="signal peptide" evidence="1">
    <location>
        <begin position="1"/>
        <end position="23"/>
    </location>
</feature>
<proteinExistence type="predicted"/>
<dbReference type="OrthoDB" id="2749899at2759"/>
<accession>M2P882</accession>
<dbReference type="AlphaFoldDB" id="M2P882"/>
<dbReference type="HOGENOM" id="CLU_1695266_0_0_1"/>
<evidence type="ECO:0000313" key="3">
    <source>
        <dbReference type="Proteomes" id="UP000016930"/>
    </source>
</evidence>
<keyword evidence="3" id="KW-1185">Reference proteome</keyword>
<name>M2P882_CERS8</name>
<feature type="chain" id="PRO_5004022521" evidence="1">
    <location>
        <begin position="24"/>
        <end position="155"/>
    </location>
</feature>
<evidence type="ECO:0000313" key="2">
    <source>
        <dbReference type="EMBL" id="EMD31569.1"/>
    </source>
</evidence>
<reference evidence="2 3" key="1">
    <citation type="journal article" date="2012" name="Proc. Natl. Acad. Sci. U.S.A.">
        <title>Comparative genomics of Ceriporiopsis subvermispora and Phanerochaete chrysosporium provide insight into selective ligninolysis.</title>
        <authorList>
            <person name="Fernandez-Fueyo E."/>
            <person name="Ruiz-Duenas F.J."/>
            <person name="Ferreira P."/>
            <person name="Floudas D."/>
            <person name="Hibbett D.S."/>
            <person name="Canessa P."/>
            <person name="Larrondo L.F."/>
            <person name="James T.Y."/>
            <person name="Seelenfreund D."/>
            <person name="Lobos S."/>
            <person name="Polanco R."/>
            <person name="Tello M."/>
            <person name="Honda Y."/>
            <person name="Watanabe T."/>
            <person name="Watanabe T."/>
            <person name="Ryu J.S."/>
            <person name="Kubicek C.P."/>
            <person name="Schmoll M."/>
            <person name="Gaskell J."/>
            <person name="Hammel K.E."/>
            <person name="St John F.J."/>
            <person name="Vanden Wymelenberg A."/>
            <person name="Sabat G."/>
            <person name="Splinter BonDurant S."/>
            <person name="Syed K."/>
            <person name="Yadav J.S."/>
            <person name="Doddapaneni H."/>
            <person name="Subramanian V."/>
            <person name="Lavin J.L."/>
            <person name="Oguiza J.A."/>
            <person name="Perez G."/>
            <person name="Pisabarro A.G."/>
            <person name="Ramirez L."/>
            <person name="Santoyo F."/>
            <person name="Master E."/>
            <person name="Coutinho P.M."/>
            <person name="Henrissat B."/>
            <person name="Lombard V."/>
            <person name="Magnuson J.K."/>
            <person name="Kuees U."/>
            <person name="Hori C."/>
            <person name="Igarashi K."/>
            <person name="Samejima M."/>
            <person name="Held B.W."/>
            <person name="Barry K.W."/>
            <person name="LaButti K.M."/>
            <person name="Lapidus A."/>
            <person name="Lindquist E.A."/>
            <person name="Lucas S.M."/>
            <person name="Riley R."/>
            <person name="Salamov A.A."/>
            <person name="Hoffmeister D."/>
            <person name="Schwenk D."/>
            <person name="Hadar Y."/>
            <person name="Yarden O."/>
            <person name="de Vries R.P."/>
            <person name="Wiebenga A."/>
            <person name="Stenlid J."/>
            <person name="Eastwood D."/>
            <person name="Grigoriev I.V."/>
            <person name="Berka R.M."/>
            <person name="Blanchette R.A."/>
            <person name="Kersten P."/>
            <person name="Martinez A.T."/>
            <person name="Vicuna R."/>
            <person name="Cullen D."/>
        </authorList>
    </citation>
    <scope>NUCLEOTIDE SEQUENCE [LARGE SCALE GENOMIC DNA]</scope>
    <source>
        <strain evidence="2 3">B</strain>
    </source>
</reference>
<sequence>MRFPNSLFLLCFGVLAGTGFINAPPNGAIISPGNIFNYSYAELQDCHQGFTPVTVWLVSIPPTLSQLNSSGEFNPGDFLNFFGSFATPTLSNLPTIPTPPPPPELEMPTLGIPTEEIFFTVVEHTGGCDSSELFNLGILAVTSSCSWSAAYYWSS</sequence>
<organism evidence="2 3">
    <name type="scientific">Ceriporiopsis subvermispora (strain B)</name>
    <name type="common">White-rot fungus</name>
    <name type="synonym">Gelatoporia subvermispora</name>
    <dbReference type="NCBI Taxonomy" id="914234"/>
    <lineage>
        <taxon>Eukaryota</taxon>
        <taxon>Fungi</taxon>
        <taxon>Dikarya</taxon>
        <taxon>Basidiomycota</taxon>
        <taxon>Agaricomycotina</taxon>
        <taxon>Agaricomycetes</taxon>
        <taxon>Polyporales</taxon>
        <taxon>Gelatoporiaceae</taxon>
        <taxon>Gelatoporia</taxon>
    </lineage>
</organism>